<organism evidence="2 3">
    <name type="scientific">Pseudomonas amygdali pv. mori</name>
    <dbReference type="NCBI Taxonomy" id="34065"/>
    <lineage>
        <taxon>Bacteria</taxon>
        <taxon>Pseudomonadati</taxon>
        <taxon>Pseudomonadota</taxon>
        <taxon>Gammaproteobacteria</taxon>
        <taxon>Pseudomonadales</taxon>
        <taxon>Pseudomonadaceae</taxon>
        <taxon>Pseudomonas</taxon>
        <taxon>Pseudomonas amygdali</taxon>
    </lineage>
</organism>
<evidence type="ECO:0000313" key="2">
    <source>
        <dbReference type="EMBL" id="KPX83810.1"/>
    </source>
</evidence>
<evidence type="ECO:0000313" key="3">
    <source>
        <dbReference type="Proteomes" id="UP000050420"/>
    </source>
</evidence>
<sequence>MLAGTQPRYEATAGRSAKGHRTDAVNSNNSGARVMPLKMLNTTHQRAGGPGTDEQIVDMTEVLADRACRSPGVSTRVGRILVLIEPDVSRVAGELFPNQRNACSQKPAVGVRGLNLNHLGAIAAHHADVMAGAVGVDHAGKGYRPLSADHRQRHAKVARRRFDQNRVRAQQTPSLKVIDQPYGGFELDRASRVE</sequence>
<protein>
    <submittedName>
        <fullName evidence="2">Uncharacterized protein</fullName>
    </submittedName>
</protein>
<feature type="region of interest" description="Disordered" evidence="1">
    <location>
        <begin position="1"/>
        <end position="30"/>
    </location>
</feature>
<dbReference type="AlphaFoldDB" id="A0A0P9VHL9"/>
<dbReference type="Proteomes" id="UP000050420">
    <property type="component" value="Unassembled WGS sequence"/>
</dbReference>
<dbReference type="EMBL" id="LJQU01000578">
    <property type="protein sequence ID" value="KPX83810.1"/>
    <property type="molecule type" value="Genomic_DNA"/>
</dbReference>
<gene>
    <name evidence="2" type="ORF">ALO63_03214</name>
</gene>
<accession>A0A0P9VHL9</accession>
<reference evidence="2 3" key="1">
    <citation type="submission" date="2015-09" db="EMBL/GenBank/DDBJ databases">
        <title>Genome announcement of multiple Pseudomonas syringae strains.</title>
        <authorList>
            <person name="Thakur S."/>
            <person name="Wang P.W."/>
            <person name="Gong Y."/>
            <person name="Weir B.S."/>
            <person name="Guttman D.S."/>
        </authorList>
    </citation>
    <scope>NUCLEOTIDE SEQUENCE [LARGE SCALE GENOMIC DNA]</scope>
    <source>
        <strain evidence="2 3">ICMP4331</strain>
    </source>
</reference>
<proteinExistence type="predicted"/>
<evidence type="ECO:0000256" key="1">
    <source>
        <dbReference type="SAM" id="MobiDB-lite"/>
    </source>
</evidence>
<name>A0A0P9VHL9_PSEA0</name>
<comment type="caution">
    <text evidence="2">The sequence shown here is derived from an EMBL/GenBank/DDBJ whole genome shotgun (WGS) entry which is preliminary data.</text>
</comment>